<keyword evidence="1" id="KW-0732">Signal</keyword>
<accession>A0A0N5BYI0</accession>
<feature type="signal peptide" evidence="1">
    <location>
        <begin position="1"/>
        <end position="19"/>
    </location>
</feature>
<dbReference type="InterPro" id="IPR038479">
    <property type="entry name" value="Transthyretin-like_sf"/>
</dbReference>
<dbReference type="WBParaSite" id="SPAL_0001083400.1">
    <property type="protein sequence ID" value="SPAL_0001083400.1"/>
    <property type="gene ID" value="SPAL_0001083400"/>
</dbReference>
<reference evidence="3" key="1">
    <citation type="submission" date="2017-02" db="UniProtKB">
        <authorList>
            <consortium name="WormBaseParasite"/>
        </authorList>
    </citation>
    <scope>IDENTIFICATION</scope>
</reference>
<proteinExistence type="predicted"/>
<dbReference type="Proteomes" id="UP000046392">
    <property type="component" value="Unplaced"/>
</dbReference>
<evidence type="ECO:0000256" key="1">
    <source>
        <dbReference type="SAM" id="SignalP"/>
    </source>
</evidence>
<dbReference type="AlphaFoldDB" id="A0A0N5BYI0"/>
<feature type="chain" id="PRO_5005895051" evidence="1">
    <location>
        <begin position="20"/>
        <end position="129"/>
    </location>
</feature>
<evidence type="ECO:0000313" key="3">
    <source>
        <dbReference type="WBParaSite" id="SPAL_0001083400.1"/>
    </source>
</evidence>
<dbReference type="Gene3D" id="2.60.40.3330">
    <property type="match status" value="1"/>
</dbReference>
<evidence type="ECO:0000313" key="2">
    <source>
        <dbReference type="Proteomes" id="UP000046392"/>
    </source>
</evidence>
<organism evidence="2 3">
    <name type="scientific">Strongyloides papillosus</name>
    <name type="common">Intestinal threadworm</name>
    <dbReference type="NCBI Taxonomy" id="174720"/>
    <lineage>
        <taxon>Eukaryota</taxon>
        <taxon>Metazoa</taxon>
        <taxon>Ecdysozoa</taxon>
        <taxon>Nematoda</taxon>
        <taxon>Chromadorea</taxon>
        <taxon>Rhabditida</taxon>
        <taxon>Tylenchina</taxon>
        <taxon>Panagrolaimomorpha</taxon>
        <taxon>Strongyloidoidea</taxon>
        <taxon>Strongyloididae</taxon>
        <taxon>Strongyloides</taxon>
    </lineage>
</organism>
<protein>
    <submittedName>
        <fullName evidence="3">Transthyretin-like family-containing protein</fullName>
    </submittedName>
</protein>
<sequence>MHNFSVTLFILIFLKSYFCHLFQNEVIVRGTAFCYKRDRNGPSNLKIILMDKEIFKDHYIGNETYYFDNNYRLEFTFNGRATEISPLDPYIIYKCYCGGKSKKKTVKLYEHGTNKANSLYNIKIYCSDK</sequence>
<keyword evidence="2" id="KW-1185">Reference proteome</keyword>
<name>A0A0N5BYI0_STREA</name>